<dbReference type="AlphaFoldDB" id="A0A816DCE2"/>
<comment type="caution">
    <text evidence="2">The sequence shown here is derived from an EMBL/GenBank/DDBJ whole genome shotgun (WGS) entry which is preliminary data.</text>
</comment>
<evidence type="ECO:0000313" key="2">
    <source>
        <dbReference type="EMBL" id="CAF1634162.1"/>
    </source>
</evidence>
<evidence type="ECO:0000259" key="1">
    <source>
        <dbReference type="Pfam" id="PF20255"/>
    </source>
</evidence>
<sequence>MDESILNHLFLPHHLPGSANEDFLIKGKHENEYKLLECLDKYFNLVTPAHVPITLPVFRVFHDIIKRWVVLQNPQNLSVQDIQTTLEKLSAGTLLPLYFHAQNAAILIEIDEMNQPIVSAWEVEGCP</sequence>
<organism evidence="2 3">
    <name type="scientific">Adineta ricciae</name>
    <name type="common">Rotifer</name>
    <dbReference type="NCBI Taxonomy" id="249248"/>
    <lineage>
        <taxon>Eukaryota</taxon>
        <taxon>Metazoa</taxon>
        <taxon>Spiralia</taxon>
        <taxon>Gnathifera</taxon>
        <taxon>Rotifera</taxon>
        <taxon>Eurotatoria</taxon>
        <taxon>Bdelloidea</taxon>
        <taxon>Adinetida</taxon>
        <taxon>Adinetidae</taxon>
        <taxon>Adineta</taxon>
    </lineage>
</organism>
<dbReference type="InterPro" id="IPR046541">
    <property type="entry name" value="DUF6606"/>
</dbReference>
<protein>
    <recommendedName>
        <fullName evidence="1">DUF6606 domain-containing protein</fullName>
    </recommendedName>
</protein>
<evidence type="ECO:0000313" key="3">
    <source>
        <dbReference type="Proteomes" id="UP000663828"/>
    </source>
</evidence>
<dbReference type="Proteomes" id="UP000663828">
    <property type="component" value="Unassembled WGS sequence"/>
</dbReference>
<reference evidence="2" key="1">
    <citation type="submission" date="2021-02" db="EMBL/GenBank/DDBJ databases">
        <authorList>
            <person name="Nowell W R."/>
        </authorList>
    </citation>
    <scope>NUCLEOTIDE SEQUENCE</scope>
</reference>
<keyword evidence="3" id="KW-1185">Reference proteome</keyword>
<dbReference type="EMBL" id="CAJNOR010008523">
    <property type="protein sequence ID" value="CAF1634162.1"/>
    <property type="molecule type" value="Genomic_DNA"/>
</dbReference>
<dbReference type="Pfam" id="PF20255">
    <property type="entry name" value="DUF6606"/>
    <property type="match status" value="1"/>
</dbReference>
<feature type="domain" description="DUF6606" evidence="1">
    <location>
        <begin position="5"/>
        <end position="123"/>
    </location>
</feature>
<proteinExistence type="predicted"/>
<gene>
    <name evidence="2" type="ORF">XAT740_LOCUS52165</name>
</gene>
<accession>A0A816DCE2</accession>
<name>A0A816DCE2_ADIRI</name>
<feature type="non-terminal residue" evidence="2">
    <location>
        <position position="127"/>
    </location>
</feature>